<evidence type="ECO:0000313" key="5">
    <source>
        <dbReference type="EMBL" id="AFH99239.1"/>
    </source>
</evidence>
<feature type="chain" id="PRO_5002375448" evidence="4">
    <location>
        <begin position="27"/>
        <end position="522"/>
    </location>
</feature>
<dbReference type="InterPro" id="IPR010258">
    <property type="entry name" value="Conjugal_tfr_TrbG/VirB9/CagX"/>
</dbReference>
<comment type="similarity">
    <text evidence="1">Belongs to the TrbG/VirB9 family.</text>
</comment>
<feature type="region of interest" description="Disordered" evidence="3">
    <location>
        <begin position="147"/>
        <end position="195"/>
    </location>
</feature>
<sequence>MEQAFFKKIVGCFCLGYLFLSSVIEAAAPDIKNFNRGRVKVVNKKIAYLGDEKPITIWTSLDNVTVIQLEKDETISYITTGFNKGWSIVPNSNHIFIQPKSVKSNLMFEKEAVNFALMTRDYQEFLKTKKLIVDAPDPKELEEQKKALEKEKEAKEQAQKAQKDKREKRKEERAKNRANLENLTNAMSNPQNLSNNKNLSEFIKQQRENELDQMERLEDMQEQVQANALKQIEELNKKQAEETVKQRAKDKINIKTDKPQKSPEDNSIELSPSDSAWRTNLVVRTNKALYQFILRIAQKDNFASAYLTVKLEYPQRHEVSSVIEGELKKREEAKRQRELIKQENLNTTAYINRVMMASNEQIINKEKIREEKQKIILDQAKALETQYVHNALKRNPVPRNYNYYQAPEKRSKHIMPSEIFDDGTFTYFGFKNITLQPAIFVVQPDGKLSMTDAAIDPNMTNSGLRWYRVNEIAEKFKLIKDKALVTVINKGYGKNPLTKNYNIKNYGELERVIKKLPLVRDK</sequence>
<dbReference type="HOGENOM" id="CLU_521550_0_0_7"/>
<protein>
    <submittedName>
        <fullName evidence="5">Cag pathogenicity island protein CagX</fullName>
    </submittedName>
</protein>
<feature type="signal peptide" evidence="4">
    <location>
        <begin position="1"/>
        <end position="26"/>
    </location>
</feature>
<dbReference type="Proteomes" id="UP000005007">
    <property type="component" value="Chromosome"/>
</dbReference>
<reference evidence="5 6" key="1">
    <citation type="submission" date="2012-04" db="EMBL/GenBank/DDBJ databases">
        <authorList>
            <person name="Kersulyte D."/>
            <person name="Cabrera L."/>
            <person name="Pacheco R."/>
            <person name="Herrera P."/>
            <person name="Rodriguez C."/>
            <person name="Gilman R.H."/>
            <person name="Berg D.E."/>
        </authorList>
    </citation>
    <scope>NUCLEOTIDE SEQUENCE [LARGE SCALE GENOMIC DNA]</scope>
    <source>
        <strain evidence="5 6">Shi169</strain>
    </source>
</reference>
<evidence type="ECO:0000256" key="1">
    <source>
        <dbReference type="ARBA" id="ARBA00006135"/>
    </source>
</evidence>
<feature type="compositionally biased region" description="Polar residues" evidence="3">
    <location>
        <begin position="179"/>
        <end position="195"/>
    </location>
</feature>
<keyword evidence="2 4" id="KW-0732">Signal</keyword>
<dbReference type="KEGG" id="hhq:HPSH169_02705"/>
<dbReference type="InterPro" id="IPR033645">
    <property type="entry name" value="VirB9/CagX/TrbG_C"/>
</dbReference>
<dbReference type="Pfam" id="PF03524">
    <property type="entry name" value="CagX"/>
    <property type="match status" value="1"/>
</dbReference>
<dbReference type="AlphaFoldDB" id="A0A0E0WAQ6"/>
<name>A0A0E0WAQ6_HELPX</name>
<evidence type="ECO:0000256" key="3">
    <source>
        <dbReference type="SAM" id="MobiDB-lite"/>
    </source>
</evidence>
<feature type="region of interest" description="Disordered" evidence="3">
    <location>
        <begin position="241"/>
        <end position="272"/>
    </location>
</feature>
<organism evidence="5 6">
    <name type="scientific">Helicobacter pylori Shi169</name>
    <dbReference type="NCBI Taxonomy" id="1163741"/>
    <lineage>
        <taxon>Bacteria</taxon>
        <taxon>Pseudomonadati</taxon>
        <taxon>Campylobacterota</taxon>
        <taxon>Epsilonproteobacteria</taxon>
        <taxon>Campylobacterales</taxon>
        <taxon>Helicobacteraceae</taxon>
        <taxon>Helicobacter</taxon>
    </lineage>
</organism>
<feature type="compositionally biased region" description="Basic and acidic residues" evidence="3">
    <location>
        <begin position="241"/>
        <end position="264"/>
    </location>
</feature>
<gene>
    <name evidence="5" type="ORF">HPSH169_02705</name>
</gene>
<evidence type="ECO:0000256" key="4">
    <source>
        <dbReference type="SAM" id="SignalP"/>
    </source>
</evidence>
<dbReference type="Gene3D" id="2.60.40.2500">
    <property type="match status" value="1"/>
</dbReference>
<dbReference type="RefSeq" id="WP_000433980.1">
    <property type="nucleotide sequence ID" value="NC_017740.1"/>
</dbReference>
<accession>A0A0E0WAQ6</accession>
<dbReference type="InterPro" id="IPR038161">
    <property type="entry name" value="VirB9/CagX/TrbG_C_sf"/>
</dbReference>
<feature type="compositionally biased region" description="Basic and acidic residues" evidence="3">
    <location>
        <begin position="147"/>
        <end position="175"/>
    </location>
</feature>
<dbReference type="CDD" id="cd06911">
    <property type="entry name" value="VirB9_CagX_TrbG"/>
    <property type="match status" value="1"/>
</dbReference>
<dbReference type="InterPro" id="IPR004357">
    <property type="entry name" value="IVSec_CagX"/>
</dbReference>
<proteinExistence type="inferred from homology"/>
<dbReference type="PATRIC" id="fig|1163741.3.peg.542"/>
<evidence type="ECO:0000256" key="2">
    <source>
        <dbReference type="ARBA" id="ARBA00022729"/>
    </source>
</evidence>
<evidence type="ECO:0000313" key="6">
    <source>
        <dbReference type="Proteomes" id="UP000005007"/>
    </source>
</evidence>
<dbReference type="PRINTS" id="PR01556">
    <property type="entry name" value="TYPE4SSCAGX"/>
</dbReference>
<dbReference type="EMBL" id="CP003473">
    <property type="protein sequence ID" value="AFH99239.1"/>
    <property type="molecule type" value="Genomic_DNA"/>
</dbReference>